<keyword evidence="1" id="KW-0472">Membrane</keyword>
<comment type="caution">
    <text evidence="3">The sequence shown here is derived from an EMBL/GenBank/DDBJ whole genome shotgun (WGS) entry which is preliminary data.</text>
</comment>
<accession>A0A432MA16</accession>
<dbReference type="RefSeq" id="WP_126683704.1">
    <property type="nucleotide sequence ID" value="NZ_RYYV01000003.1"/>
</dbReference>
<sequence>MTFHWDDWAGYIGVVLMLLAYLLLQANKLHGNGLAYQLMNVLGAVGVMLSLLFGAFNASAFFMESAWLLIGIYGIARSARARKEAHATGPKITIR</sequence>
<feature type="transmembrane region" description="Helical" evidence="1">
    <location>
        <begin position="36"/>
        <end position="53"/>
    </location>
</feature>
<feature type="domain" description="CBU-0592-like" evidence="2">
    <location>
        <begin position="7"/>
        <end position="82"/>
    </location>
</feature>
<dbReference type="Pfam" id="PF26604">
    <property type="entry name" value="CBU_0592"/>
    <property type="match status" value="1"/>
</dbReference>
<organism evidence="3 4">
    <name type="scientific">Dyella choica</name>
    <dbReference type="NCBI Taxonomy" id="1927959"/>
    <lineage>
        <taxon>Bacteria</taxon>
        <taxon>Pseudomonadati</taxon>
        <taxon>Pseudomonadota</taxon>
        <taxon>Gammaproteobacteria</taxon>
        <taxon>Lysobacterales</taxon>
        <taxon>Rhodanobacteraceae</taxon>
        <taxon>Dyella</taxon>
    </lineage>
</organism>
<evidence type="ECO:0000256" key="1">
    <source>
        <dbReference type="SAM" id="Phobius"/>
    </source>
</evidence>
<keyword evidence="1" id="KW-0812">Transmembrane</keyword>
<proteinExistence type="predicted"/>
<evidence type="ECO:0000313" key="3">
    <source>
        <dbReference type="EMBL" id="RUL78266.1"/>
    </source>
</evidence>
<protein>
    <recommendedName>
        <fullName evidence="2">CBU-0592-like domain-containing protein</fullName>
    </recommendedName>
</protein>
<gene>
    <name evidence="3" type="ORF">EKH80_05405</name>
</gene>
<feature type="transmembrane region" description="Helical" evidence="1">
    <location>
        <begin position="6"/>
        <end position="24"/>
    </location>
</feature>
<dbReference type="InterPro" id="IPR058058">
    <property type="entry name" value="CBU_0592-like"/>
</dbReference>
<name>A0A432MA16_9GAMM</name>
<dbReference type="EMBL" id="RYYV01000003">
    <property type="protein sequence ID" value="RUL78266.1"/>
    <property type="molecule type" value="Genomic_DNA"/>
</dbReference>
<evidence type="ECO:0000259" key="2">
    <source>
        <dbReference type="Pfam" id="PF26604"/>
    </source>
</evidence>
<dbReference type="AlphaFoldDB" id="A0A432MA16"/>
<dbReference type="OrthoDB" id="5957557at2"/>
<keyword evidence="1" id="KW-1133">Transmembrane helix</keyword>
<keyword evidence="4" id="KW-1185">Reference proteome</keyword>
<evidence type="ECO:0000313" key="4">
    <source>
        <dbReference type="Proteomes" id="UP000274358"/>
    </source>
</evidence>
<dbReference type="Proteomes" id="UP000274358">
    <property type="component" value="Unassembled WGS sequence"/>
</dbReference>
<reference evidence="3 4" key="1">
    <citation type="submission" date="2018-12" db="EMBL/GenBank/DDBJ databases">
        <title>Dyella dinghuensis sp. nov. DHOA06 and Dyella choica sp. nov. 4M-K27, isolated from forest soil.</title>
        <authorList>
            <person name="Qiu L.-H."/>
            <person name="Gao Z.-H."/>
        </authorList>
    </citation>
    <scope>NUCLEOTIDE SEQUENCE [LARGE SCALE GENOMIC DNA]</scope>
    <source>
        <strain evidence="3 4">4M-K27</strain>
    </source>
</reference>
<dbReference type="NCBIfam" id="NF047864">
    <property type="entry name" value="CBU_0592_membra"/>
    <property type="match status" value="1"/>
</dbReference>